<comment type="caution">
    <text evidence="3">The sequence shown here is derived from an EMBL/GenBank/DDBJ whole genome shotgun (WGS) entry which is preliminary data.</text>
</comment>
<sequence>MASLFLDIEAQVALSSDAEPEIDGDDDFINDNQTYHDDIGPTMTSTRVPAPVDGEVLPFLEDLERRYSESSVSHEATSSSRLCSDQCSDRTVLGKRKASEDRESLHPALAIAARKSSPPPSFSSSSTSKDTLRPIHPLTKQRLPVREEPTRIPDHRRVLETDPNTIAMFGPWRDTPPSRGRPGTGKIPRPSKAIERRQEMEQWGQWAHRESQNRVRTEYAAGEWVSIRRGTYKGDIGQVWKAHIRQKTEHEVVLEQQSIEEALNQGKTPPERSPEFIFEGYWTLVVPRLPPPHLTQPSSLKLKPSVVKGRNRFGAMTFNPRQYDIVVPEKYVKSTQGFEIDGHLLSHGLLVKLFKRNTLDPASTVTPDVIRAFENHPHCQRFPFPIPGQWRFLEGEEVDVDWSEEGECGRGVVHLSQEGDKCEINYSAGGVHATSIHLLWKVVNVGDYVRVVSGHYVEKEGLVVEKHGKIIAISERGSRKGIDFFVHINSVTQARCTFDYSSIPWLDKEVTIIKGPNCEQHGIVKDVVVRKPQRSTVSLWLFLPQLQKTVEVDVSKVAAKGTREPLWKMFPLRPDQKHYEVEHVDDMRTGKVPWIGLTVGVIKGPHKGKQGTVKDVNRTQNAFAVSGLMVTVKLNLMGNPLEHIYYDFVRERSTGLTLCGFHPLTEKEAFFQPNAVFFGAGVKFGQHTSRFVSLSRFHLTDTYTMLEPGQEDLEKWIVSNMLNKSQVLDPGDEGMTIPQLDPNSPMDCWNPYWEYPTLQRPEPTPSAPPPPARSVPHGQTQAQYEAAGRHPLA</sequence>
<evidence type="ECO:0000259" key="2">
    <source>
        <dbReference type="SMART" id="SM00739"/>
    </source>
</evidence>
<dbReference type="InterPro" id="IPR005824">
    <property type="entry name" value="KOW"/>
</dbReference>
<dbReference type="EMBL" id="JBAHYK010002689">
    <property type="protein sequence ID" value="KAL0564584.1"/>
    <property type="molecule type" value="Genomic_DNA"/>
</dbReference>
<feature type="compositionally biased region" description="Pro residues" evidence="1">
    <location>
        <begin position="762"/>
        <end position="773"/>
    </location>
</feature>
<feature type="domain" description="KOW" evidence="2">
    <location>
        <begin position="442"/>
        <end position="469"/>
    </location>
</feature>
<dbReference type="InterPro" id="IPR014722">
    <property type="entry name" value="Rib_uL2_dom2"/>
</dbReference>
<keyword evidence="4" id="KW-1185">Reference proteome</keyword>
<dbReference type="SMART" id="SM00739">
    <property type="entry name" value="KOW"/>
    <property type="match status" value="4"/>
</dbReference>
<evidence type="ECO:0000313" key="4">
    <source>
        <dbReference type="Proteomes" id="UP001465976"/>
    </source>
</evidence>
<feature type="compositionally biased region" description="Low complexity" evidence="1">
    <location>
        <begin position="70"/>
        <end position="80"/>
    </location>
</feature>
<dbReference type="Gene3D" id="2.30.30.30">
    <property type="match status" value="1"/>
</dbReference>
<reference evidence="3 4" key="1">
    <citation type="submission" date="2024-02" db="EMBL/GenBank/DDBJ databases">
        <title>A draft genome for the cacao thread blight pathogen Marasmius crinis-equi.</title>
        <authorList>
            <person name="Cohen S.P."/>
            <person name="Baruah I.K."/>
            <person name="Amoako-Attah I."/>
            <person name="Bukari Y."/>
            <person name="Meinhardt L.W."/>
            <person name="Bailey B.A."/>
        </authorList>
    </citation>
    <scope>NUCLEOTIDE SEQUENCE [LARGE SCALE GENOMIC DNA]</scope>
    <source>
        <strain evidence="3 4">GH-76</strain>
    </source>
</reference>
<evidence type="ECO:0000313" key="3">
    <source>
        <dbReference type="EMBL" id="KAL0564584.1"/>
    </source>
</evidence>
<name>A0ABR3ENW0_9AGAR</name>
<dbReference type="Proteomes" id="UP001465976">
    <property type="component" value="Unassembled WGS sequence"/>
</dbReference>
<gene>
    <name evidence="3" type="ORF">V5O48_017461</name>
</gene>
<feature type="region of interest" description="Disordered" evidence="1">
    <location>
        <begin position="166"/>
        <end position="189"/>
    </location>
</feature>
<evidence type="ECO:0000256" key="1">
    <source>
        <dbReference type="SAM" id="MobiDB-lite"/>
    </source>
</evidence>
<proteinExistence type="predicted"/>
<feature type="region of interest" description="Disordered" evidence="1">
    <location>
        <begin position="16"/>
        <end position="53"/>
    </location>
</feature>
<feature type="region of interest" description="Disordered" evidence="1">
    <location>
        <begin position="70"/>
        <end position="142"/>
    </location>
</feature>
<feature type="domain" description="KOW" evidence="2">
    <location>
        <begin position="218"/>
        <end position="245"/>
    </location>
</feature>
<feature type="compositionally biased region" description="Acidic residues" evidence="1">
    <location>
        <begin position="18"/>
        <end position="29"/>
    </location>
</feature>
<organism evidence="3 4">
    <name type="scientific">Marasmius crinis-equi</name>
    <dbReference type="NCBI Taxonomy" id="585013"/>
    <lineage>
        <taxon>Eukaryota</taxon>
        <taxon>Fungi</taxon>
        <taxon>Dikarya</taxon>
        <taxon>Basidiomycota</taxon>
        <taxon>Agaricomycotina</taxon>
        <taxon>Agaricomycetes</taxon>
        <taxon>Agaricomycetidae</taxon>
        <taxon>Agaricales</taxon>
        <taxon>Marasmiineae</taxon>
        <taxon>Marasmiaceae</taxon>
        <taxon>Marasmius</taxon>
    </lineage>
</organism>
<protein>
    <recommendedName>
        <fullName evidence="2">KOW domain-containing protein</fullName>
    </recommendedName>
</protein>
<feature type="region of interest" description="Disordered" evidence="1">
    <location>
        <begin position="754"/>
        <end position="793"/>
    </location>
</feature>
<feature type="domain" description="KOW" evidence="2">
    <location>
        <begin position="592"/>
        <end position="619"/>
    </location>
</feature>
<feature type="domain" description="KOW" evidence="2">
    <location>
        <begin position="503"/>
        <end position="530"/>
    </location>
</feature>
<accession>A0ABR3ENW0</accession>